<evidence type="ECO:0000256" key="1">
    <source>
        <dbReference type="SAM" id="Coils"/>
    </source>
</evidence>
<dbReference type="Proteomes" id="UP000264589">
    <property type="component" value="Unassembled WGS sequence"/>
</dbReference>
<evidence type="ECO:0000313" key="2">
    <source>
        <dbReference type="EMBL" id="RFB04194.1"/>
    </source>
</evidence>
<accession>A0A371RFG4</accession>
<sequence>MMTEPVSDSRLALYEGLISLAWVDERLDPAEKIVLEDIFAQHHGLTDEQRAALTRDITTPVRLADIWPRLTDPQDRARFLDMADVIFKSDGEVDDSEADIYAVKLAKHLGTLALDGVKRELDDLRTELTEADKKEAEAYRDYAKNFGLFAFAKKLIGRGTDREDRTGTEL</sequence>
<dbReference type="InterPro" id="IPR029024">
    <property type="entry name" value="TerB-like"/>
</dbReference>
<dbReference type="Gene3D" id="1.10.3680.10">
    <property type="entry name" value="TerB-like"/>
    <property type="match status" value="1"/>
</dbReference>
<keyword evidence="3" id="KW-1185">Reference proteome</keyword>
<protein>
    <submittedName>
        <fullName evidence="2">TerB family tellurite resistance protein</fullName>
    </submittedName>
</protein>
<feature type="coiled-coil region" evidence="1">
    <location>
        <begin position="114"/>
        <end position="141"/>
    </location>
</feature>
<gene>
    <name evidence="2" type="ORF">DX908_02185</name>
</gene>
<organism evidence="2 3">
    <name type="scientific">Parvularcula marina</name>
    <dbReference type="NCBI Taxonomy" id="2292771"/>
    <lineage>
        <taxon>Bacteria</taxon>
        <taxon>Pseudomonadati</taxon>
        <taxon>Pseudomonadota</taxon>
        <taxon>Alphaproteobacteria</taxon>
        <taxon>Parvularculales</taxon>
        <taxon>Parvularculaceae</taxon>
        <taxon>Parvularcula</taxon>
    </lineage>
</organism>
<dbReference type="CDD" id="cd07177">
    <property type="entry name" value="terB_like"/>
    <property type="match status" value="1"/>
</dbReference>
<dbReference type="SUPFAM" id="SSF158682">
    <property type="entry name" value="TerB-like"/>
    <property type="match status" value="1"/>
</dbReference>
<dbReference type="InParanoid" id="A0A371RFG4"/>
<name>A0A371RFG4_9PROT</name>
<keyword evidence="1" id="KW-0175">Coiled coil</keyword>
<dbReference type="EMBL" id="QUQO01000001">
    <property type="protein sequence ID" value="RFB04194.1"/>
    <property type="molecule type" value="Genomic_DNA"/>
</dbReference>
<proteinExistence type="predicted"/>
<dbReference type="AlphaFoldDB" id="A0A371RFG4"/>
<comment type="caution">
    <text evidence="2">The sequence shown here is derived from an EMBL/GenBank/DDBJ whole genome shotgun (WGS) entry which is preliminary data.</text>
</comment>
<evidence type="ECO:0000313" key="3">
    <source>
        <dbReference type="Proteomes" id="UP000264589"/>
    </source>
</evidence>
<reference evidence="2 3" key="1">
    <citation type="submission" date="2018-08" db="EMBL/GenBank/DDBJ databases">
        <title>Parvularcula sp. SM1705, isolated from surface water of the South Sea China.</title>
        <authorList>
            <person name="Sun L."/>
        </authorList>
    </citation>
    <scope>NUCLEOTIDE SEQUENCE [LARGE SCALE GENOMIC DNA]</scope>
    <source>
        <strain evidence="2 3">SM1705</strain>
    </source>
</reference>